<dbReference type="EMBL" id="WOSW01000015">
    <property type="protein sequence ID" value="NHO32728.1"/>
    <property type="molecule type" value="Genomic_DNA"/>
</dbReference>
<evidence type="ECO:0000256" key="1">
    <source>
        <dbReference type="SAM" id="MobiDB-lite"/>
    </source>
</evidence>
<organism evidence="3 4">
    <name type="scientific">Acetobacter fallax</name>
    <dbReference type="NCBI Taxonomy" id="1737473"/>
    <lineage>
        <taxon>Bacteria</taxon>
        <taxon>Pseudomonadati</taxon>
        <taxon>Pseudomonadota</taxon>
        <taxon>Alphaproteobacteria</taxon>
        <taxon>Acetobacterales</taxon>
        <taxon>Acetobacteraceae</taxon>
        <taxon>Acetobacter</taxon>
    </lineage>
</organism>
<protein>
    <submittedName>
        <fullName evidence="3">DUF861 domain-containing protein</fullName>
    </submittedName>
</protein>
<accession>A0ABX0KCX9</accession>
<dbReference type="PANTHER" id="PTHR40943">
    <property type="entry name" value="CYTOPLASMIC PROTEIN-RELATED"/>
    <property type="match status" value="1"/>
</dbReference>
<dbReference type="CDD" id="cd02227">
    <property type="entry name" value="cupin_TM1112-like"/>
    <property type="match status" value="1"/>
</dbReference>
<dbReference type="InterPro" id="IPR008579">
    <property type="entry name" value="UGlyAH_Cupin_dom"/>
</dbReference>
<dbReference type="InterPro" id="IPR014710">
    <property type="entry name" value="RmlC-like_jellyroll"/>
</dbReference>
<dbReference type="InterPro" id="IPR011051">
    <property type="entry name" value="RmlC_Cupin_sf"/>
</dbReference>
<dbReference type="SUPFAM" id="SSF51182">
    <property type="entry name" value="RmlC-like cupins"/>
    <property type="match status" value="1"/>
</dbReference>
<dbReference type="Gene3D" id="2.60.120.10">
    <property type="entry name" value="Jelly Rolls"/>
    <property type="match status" value="1"/>
</dbReference>
<gene>
    <name evidence="3" type="ORF">GOB84_09185</name>
</gene>
<name>A0ABX0KCX9_9PROT</name>
<dbReference type="RefSeq" id="WP_173577263.1">
    <property type="nucleotide sequence ID" value="NZ_WOSW01000015.1"/>
</dbReference>
<feature type="domain" description="(S)-ureidoglycine aminohydrolase cupin" evidence="2">
    <location>
        <begin position="40"/>
        <end position="113"/>
    </location>
</feature>
<feature type="region of interest" description="Disordered" evidence="1">
    <location>
        <begin position="1"/>
        <end position="22"/>
    </location>
</feature>
<dbReference type="Proteomes" id="UP000615326">
    <property type="component" value="Unassembled WGS sequence"/>
</dbReference>
<sequence length="117" mass="12962">MSLLLPIPLNPDLTPRESQAAPDRLIAGNPQFKTWPLDTSRDGNVRTGLWQATPGTTKSIKGDAFEFCHILEGVVKITEDNGEAHTFRAGDSFVMKPGFVGTWETIETVKKIYVFVE</sequence>
<evidence type="ECO:0000259" key="2">
    <source>
        <dbReference type="Pfam" id="PF05899"/>
    </source>
</evidence>
<reference evidence="3 4" key="1">
    <citation type="journal article" date="2020" name="Int. J. Syst. Evol. Microbiol.">
        <title>Novel acetic acid bacteria from cider fermentations: Acetobacter conturbans sp. nov. and Acetobacter fallax sp. nov.</title>
        <authorList>
            <person name="Sombolestani A.S."/>
            <person name="Cleenwerck I."/>
            <person name="Cnockaert M."/>
            <person name="Borremans W."/>
            <person name="Wieme A.D."/>
            <person name="De Vuyst L."/>
            <person name="Vandamme P."/>
        </authorList>
    </citation>
    <scope>NUCLEOTIDE SEQUENCE [LARGE SCALE GENOMIC DNA]</scope>
    <source>
        <strain evidence="3 4">LMG 1637</strain>
    </source>
</reference>
<proteinExistence type="predicted"/>
<comment type="caution">
    <text evidence="3">The sequence shown here is derived from an EMBL/GenBank/DDBJ whole genome shotgun (WGS) entry which is preliminary data.</text>
</comment>
<evidence type="ECO:0000313" key="3">
    <source>
        <dbReference type="EMBL" id="NHO32728.1"/>
    </source>
</evidence>
<dbReference type="Pfam" id="PF05899">
    <property type="entry name" value="Cupin_3"/>
    <property type="match status" value="1"/>
</dbReference>
<keyword evidence="4" id="KW-1185">Reference proteome</keyword>
<dbReference type="PANTHER" id="PTHR40943:SF1">
    <property type="entry name" value="CYTOPLASMIC PROTEIN"/>
    <property type="match status" value="1"/>
</dbReference>
<evidence type="ECO:0000313" key="4">
    <source>
        <dbReference type="Proteomes" id="UP000615326"/>
    </source>
</evidence>